<dbReference type="AlphaFoldDB" id="A0A2Z4FH08"/>
<accession>A0A2Z4FH08</accession>
<sequence length="84" mass="9133">MSDNHEEHDGPVHQAFWVFPLTLFACYAFLVLVMGAKWAADSVNATEFFKVFGVQAAIIGGFLVMFGAMVYGANKLVGAIDSDE</sequence>
<name>A0A2Z4FH08_9DELT</name>
<dbReference type="Proteomes" id="UP000249799">
    <property type="component" value="Chromosome"/>
</dbReference>
<gene>
    <name evidence="1" type="ORF">DN745_02040</name>
</gene>
<dbReference type="RefSeq" id="WP_111331699.1">
    <property type="nucleotide sequence ID" value="NZ_CP030032.1"/>
</dbReference>
<organism evidence="1 2">
    <name type="scientific">Bradymonas sediminis</name>
    <dbReference type="NCBI Taxonomy" id="1548548"/>
    <lineage>
        <taxon>Bacteria</taxon>
        <taxon>Deltaproteobacteria</taxon>
        <taxon>Bradymonadales</taxon>
        <taxon>Bradymonadaceae</taxon>
        <taxon>Bradymonas</taxon>
    </lineage>
</organism>
<evidence type="ECO:0000313" key="2">
    <source>
        <dbReference type="Proteomes" id="UP000249799"/>
    </source>
</evidence>
<evidence type="ECO:0000313" key="1">
    <source>
        <dbReference type="EMBL" id="AWV88180.1"/>
    </source>
</evidence>
<keyword evidence="2" id="KW-1185">Reference proteome</keyword>
<protein>
    <submittedName>
        <fullName evidence="1">Uncharacterized protein</fullName>
    </submittedName>
</protein>
<dbReference type="OrthoDB" id="9928556at2"/>
<reference evidence="1 2" key="1">
    <citation type="submission" date="2018-06" db="EMBL/GenBank/DDBJ databases">
        <title>Lujinxingia sediminis gen. nov. sp. nov., a new facultative anaerobic member of the class Deltaproteobacteria, and proposal of Lujinxingaceae fam. nov.</title>
        <authorList>
            <person name="Guo L.-Y."/>
            <person name="Li C.-M."/>
            <person name="Wang S."/>
            <person name="Du Z.-J."/>
        </authorList>
    </citation>
    <scope>NUCLEOTIDE SEQUENCE [LARGE SCALE GENOMIC DNA]</scope>
    <source>
        <strain evidence="1 2">FA350</strain>
    </source>
</reference>
<proteinExistence type="predicted"/>
<dbReference type="KEGG" id="bsed:DN745_02040"/>
<dbReference type="EMBL" id="CP030032">
    <property type="protein sequence ID" value="AWV88180.1"/>
    <property type="molecule type" value="Genomic_DNA"/>
</dbReference>